<reference evidence="1" key="1">
    <citation type="submission" date="2020-03" db="EMBL/GenBank/DDBJ databases">
        <authorList>
            <person name="Weist P."/>
        </authorList>
    </citation>
    <scope>NUCLEOTIDE SEQUENCE</scope>
</reference>
<comment type="caution">
    <text evidence="1">The sequence shown here is derived from an EMBL/GenBank/DDBJ whole genome shotgun (WGS) entry which is preliminary data.</text>
</comment>
<protein>
    <submittedName>
        <fullName evidence="1">Uncharacterized protein</fullName>
    </submittedName>
</protein>
<name>A0A9N7TKJ2_PLEPL</name>
<organism evidence="1 2">
    <name type="scientific">Pleuronectes platessa</name>
    <name type="common">European plaice</name>
    <dbReference type="NCBI Taxonomy" id="8262"/>
    <lineage>
        <taxon>Eukaryota</taxon>
        <taxon>Metazoa</taxon>
        <taxon>Chordata</taxon>
        <taxon>Craniata</taxon>
        <taxon>Vertebrata</taxon>
        <taxon>Euteleostomi</taxon>
        <taxon>Actinopterygii</taxon>
        <taxon>Neopterygii</taxon>
        <taxon>Teleostei</taxon>
        <taxon>Neoteleostei</taxon>
        <taxon>Acanthomorphata</taxon>
        <taxon>Carangaria</taxon>
        <taxon>Pleuronectiformes</taxon>
        <taxon>Pleuronectoidei</taxon>
        <taxon>Pleuronectidae</taxon>
        <taxon>Pleuronectes</taxon>
    </lineage>
</organism>
<dbReference type="AlphaFoldDB" id="A0A9N7TKJ2"/>
<gene>
    <name evidence="1" type="ORF">PLEPLA_LOCUS1395</name>
</gene>
<dbReference type="EMBL" id="CADEAL010000065">
    <property type="protein sequence ID" value="CAB1413693.1"/>
    <property type="molecule type" value="Genomic_DNA"/>
</dbReference>
<accession>A0A9N7TKJ2</accession>
<evidence type="ECO:0000313" key="1">
    <source>
        <dbReference type="EMBL" id="CAB1413693.1"/>
    </source>
</evidence>
<dbReference type="Proteomes" id="UP001153269">
    <property type="component" value="Unassembled WGS sequence"/>
</dbReference>
<sequence>MTVFTIVCSMSHPLTPRRRRYDLDCCQPPGGGEDTLASLFGDLSCRPSLFTDSNSHNGTRRPTSMTGRIGALNLRGRLHVRRHPDAQIHTTPFCL</sequence>
<evidence type="ECO:0000313" key="2">
    <source>
        <dbReference type="Proteomes" id="UP001153269"/>
    </source>
</evidence>
<proteinExistence type="predicted"/>
<keyword evidence="2" id="KW-1185">Reference proteome</keyword>